<name>A0AAD7A9B8_9AGAR</name>
<keyword evidence="3" id="KW-1185">Reference proteome</keyword>
<comment type="caution">
    <text evidence="2">The sequence shown here is derived from an EMBL/GenBank/DDBJ whole genome shotgun (WGS) entry which is preliminary data.</text>
</comment>
<feature type="compositionally biased region" description="Gly residues" evidence="1">
    <location>
        <begin position="288"/>
        <end position="298"/>
    </location>
</feature>
<feature type="region of interest" description="Disordered" evidence="1">
    <location>
        <begin position="241"/>
        <end position="298"/>
    </location>
</feature>
<feature type="compositionally biased region" description="Low complexity" evidence="1">
    <location>
        <begin position="256"/>
        <end position="274"/>
    </location>
</feature>
<proteinExistence type="predicted"/>
<organism evidence="2 3">
    <name type="scientific">Mycena albidolilacea</name>
    <dbReference type="NCBI Taxonomy" id="1033008"/>
    <lineage>
        <taxon>Eukaryota</taxon>
        <taxon>Fungi</taxon>
        <taxon>Dikarya</taxon>
        <taxon>Basidiomycota</taxon>
        <taxon>Agaricomycotina</taxon>
        <taxon>Agaricomycetes</taxon>
        <taxon>Agaricomycetidae</taxon>
        <taxon>Agaricales</taxon>
        <taxon>Marasmiineae</taxon>
        <taxon>Mycenaceae</taxon>
        <taxon>Mycena</taxon>
    </lineage>
</organism>
<evidence type="ECO:0000313" key="3">
    <source>
        <dbReference type="Proteomes" id="UP001218218"/>
    </source>
</evidence>
<dbReference type="EMBL" id="JARIHO010000012">
    <property type="protein sequence ID" value="KAJ7352473.1"/>
    <property type="molecule type" value="Genomic_DNA"/>
</dbReference>
<dbReference type="Proteomes" id="UP001218218">
    <property type="component" value="Unassembled WGS sequence"/>
</dbReference>
<gene>
    <name evidence="2" type="ORF">DFH08DRAFT_1078150</name>
</gene>
<evidence type="ECO:0000256" key="1">
    <source>
        <dbReference type="SAM" id="MobiDB-lite"/>
    </source>
</evidence>
<protein>
    <submittedName>
        <fullName evidence="2">Uncharacterized protein</fullName>
    </submittedName>
</protein>
<sequence>MNSNRTTTLHPDFKAALRGLSLSVQNAMVSWHDVQTVSLGASSHAHLGSSFASFRNSLQLHWTEIMAYLQECYRFGEDAIIWERSLGDSVLESVSWLEELTSFSDEIKLKSEDLVRQSGQDIEALSHLTPQLSELLRAASSSKSSTVFPTPPAFLQTRAPDGPAAIASISAALVEIRTSLCMLQQFWTAASETCRSLDKSKENITLDRARKLGDTWREYQQEILETKVSIAKSLDAVATEPAAPRAFRRQRRGSSKSEISISSSPQWSSSPRRMSSLDDDQVPKACWGLGGFSLGKRR</sequence>
<reference evidence="2" key="1">
    <citation type="submission" date="2023-03" db="EMBL/GenBank/DDBJ databases">
        <title>Massive genome expansion in bonnet fungi (Mycena s.s.) driven by repeated elements and novel gene families across ecological guilds.</title>
        <authorList>
            <consortium name="Lawrence Berkeley National Laboratory"/>
            <person name="Harder C.B."/>
            <person name="Miyauchi S."/>
            <person name="Viragh M."/>
            <person name="Kuo A."/>
            <person name="Thoen E."/>
            <person name="Andreopoulos B."/>
            <person name="Lu D."/>
            <person name="Skrede I."/>
            <person name="Drula E."/>
            <person name="Henrissat B."/>
            <person name="Morin E."/>
            <person name="Kohler A."/>
            <person name="Barry K."/>
            <person name="LaButti K."/>
            <person name="Morin E."/>
            <person name="Salamov A."/>
            <person name="Lipzen A."/>
            <person name="Mereny Z."/>
            <person name="Hegedus B."/>
            <person name="Baldrian P."/>
            <person name="Stursova M."/>
            <person name="Weitz H."/>
            <person name="Taylor A."/>
            <person name="Grigoriev I.V."/>
            <person name="Nagy L.G."/>
            <person name="Martin F."/>
            <person name="Kauserud H."/>
        </authorList>
    </citation>
    <scope>NUCLEOTIDE SEQUENCE</scope>
    <source>
        <strain evidence="2">CBHHK002</strain>
    </source>
</reference>
<evidence type="ECO:0000313" key="2">
    <source>
        <dbReference type="EMBL" id="KAJ7352473.1"/>
    </source>
</evidence>
<dbReference type="AlphaFoldDB" id="A0AAD7A9B8"/>
<accession>A0AAD7A9B8</accession>